<dbReference type="AlphaFoldDB" id="A0A0N1PEN5"/>
<gene>
    <name evidence="1" type="ORF">RR46_00288</name>
</gene>
<dbReference type="EMBL" id="KQ458932">
    <property type="protein sequence ID" value="KPJ04553.1"/>
    <property type="molecule type" value="Genomic_DNA"/>
</dbReference>
<sequence length="57" mass="6308">MDGLKGDMIKKGDTIRVSCSIVVSSSRLNIAAQCPEMKSDFLDKLPPTTDQILKRKQ</sequence>
<dbReference type="Proteomes" id="UP000053268">
    <property type="component" value="Unassembled WGS sequence"/>
</dbReference>
<organism evidence="1 2">
    <name type="scientific">Papilio xuthus</name>
    <name type="common">Asian swallowtail butterfly</name>
    <dbReference type="NCBI Taxonomy" id="66420"/>
    <lineage>
        <taxon>Eukaryota</taxon>
        <taxon>Metazoa</taxon>
        <taxon>Ecdysozoa</taxon>
        <taxon>Arthropoda</taxon>
        <taxon>Hexapoda</taxon>
        <taxon>Insecta</taxon>
        <taxon>Pterygota</taxon>
        <taxon>Neoptera</taxon>
        <taxon>Endopterygota</taxon>
        <taxon>Lepidoptera</taxon>
        <taxon>Glossata</taxon>
        <taxon>Ditrysia</taxon>
        <taxon>Papilionoidea</taxon>
        <taxon>Papilionidae</taxon>
        <taxon>Papilioninae</taxon>
        <taxon>Papilio</taxon>
    </lineage>
</organism>
<reference evidence="1 2" key="1">
    <citation type="journal article" date="2015" name="Nat. Commun.">
        <title>Outbred genome sequencing and CRISPR/Cas9 gene editing in butterflies.</title>
        <authorList>
            <person name="Li X."/>
            <person name="Fan D."/>
            <person name="Zhang W."/>
            <person name="Liu G."/>
            <person name="Zhang L."/>
            <person name="Zhao L."/>
            <person name="Fang X."/>
            <person name="Chen L."/>
            <person name="Dong Y."/>
            <person name="Chen Y."/>
            <person name="Ding Y."/>
            <person name="Zhao R."/>
            <person name="Feng M."/>
            <person name="Zhu Y."/>
            <person name="Feng Y."/>
            <person name="Jiang X."/>
            <person name="Zhu D."/>
            <person name="Xiang H."/>
            <person name="Feng X."/>
            <person name="Li S."/>
            <person name="Wang J."/>
            <person name="Zhang G."/>
            <person name="Kronforst M.R."/>
            <person name="Wang W."/>
        </authorList>
    </citation>
    <scope>NUCLEOTIDE SEQUENCE [LARGE SCALE GENOMIC DNA]</scope>
    <source>
        <strain evidence="1">Ya'a_city_454_Px</strain>
        <tissue evidence="1">Whole body</tissue>
    </source>
</reference>
<name>A0A0N1PEN5_PAPXU</name>
<protein>
    <submittedName>
        <fullName evidence="1">Uncharacterized protein</fullName>
    </submittedName>
</protein>
<accession>A0A0N1PEN5</accession>
<evidence type="ECO:0000313" key="2">
    <source>
        <dbReference type="Proteomes" id="UP000053268"/>
    </source>
</evidence>
<evidence type="ECO:0000313" key="1">
    <source>
        <dbReference type="EMBL" id="KPJ04553.1"/>
    </source>
</evidence>
<proteinExistence type="predicted"/>
<keyword evidence="2" id="KW-1185">Reference proteome</keyword>